<name>A0ABV6RUE8_9GAMM</name>
<protein>
    <submittedName>
        <fullName evidence="3">F420-0 ABC transporter substrate-binding protein</fullName>
    </submittedName>
</protein>
<dbReference type="PANTHER" id="PTHR30535:SF7">
    <property type="entry name" value="IRON(III) DICITRATE-BINDING PROTEIN"/>
    <property type="match status" value="1"/>
</dbReference>
<evidence type="ECO:0000313" key="4">
    <source>
        <dbReference type="Proteomes" id="UP001589896"/>
    </source>
</evidence>
<dbReference type="EMBL" id="JBHLTG010000006">
    <property type="protein sequence ID" value="MFC0680590.1"/>
    <property type="molecule type" value="Genomic_DNA"/>
</dbReference>
<dbReference type="Gene3D" id="3.40.50.1980">
    <property type="entry name" value="Nitrogenase molybdenum iron protein domain"/>
    <property type="match status" value="2"/>
</dbReference>
<organism evidence="3 4">
    <name type="scientific">Lysobacter korlensis</name>
    <dbReference type="NCBI Taxonomy" id="553636"/>
    <lineage>
        <taxon>Bacteria</taxon>
        <taxon>Pseudomonadati</taxon>
        <taxon>Pseudomonadota</taxon>
        <taxon>Gammaproteobacteria</taxon>
        <taxon>Lysobacterales</taxon>
        <taxon>Lysobacteraceae</taxon>
        <taxon>Lysobacter</taxon>
    </lineage>
</organism>
<dbReference type="PROSITE" id="PS50983">
    <property type="entry name" value="FE_B12_PBP"/>
    <property type="match status" value="1"/>
</dbReference>
<dbReference type="InterPro" id="IPR050902">
    <property type="entry name" value="ABC_Transporter_SBP"/>
</dbReference>
<dbReference type="RefSeq" id="WP_386672476.1">
    <property type="nucleotide sequence ID" value="NZ_JBHLTG010000006.1"/>
</dbReference>
<comment type="caution">
    <text evidence="3">The sequence shown here is derived from an EMBL/GenBank/DDBJ whole genome shotgun (WGS) entry which is preliminary data.</text>
</comment>
<dbReference type="Pfam" id="PF01497">
    <property type="entry name" value="Peripla_BP_2"/>
    <property type="match status" value="1"/>
</dbReference>
<feature type="chain" id="PRO_5045376517" evidence="1">
    <location>
        <begin position="27"/>
        <end position="330"/>
    </location>
</feature>
<keyword evidence="4" id="KW-1185">Reference proteome</keyword>
<reference evidence="3 4" key="1">
    <citation type="submission" date="2024-09" db="EMBL/GenBank/DDBJ databases">
        <authorList>
            <person name="Sun Q."/>
            <person name="Mori K."/>
        </authorList>
    </citation>
    <scope>NUCLEOTIDE SEQUENCE [LARGE SCALE GENOMIC DNA]</scope>
    <source>
        <strain evidence="3 4">KCTC 23076</strain>
    </source>
</reference>
<evidence type="ECO:0000256" key="1">
    <source>
        <dbReference type="SAM" id="SignalP"/>
    </source>
</evidence>
<dbReference type="SUPFAM" id="SSF53807">
    <property type="entry name" value="Helical backbone' metal receptor"/>
    <property type="match status" value="1"/>
</dbReference>
<dbReference type="InterPro" id="IPR022287">
    <property type="entry name" value="ABC_trnsptr_F420-0_sub-bd_pred"/>
</dbReference>
<feature type="domain" description="Fe/B12 periplasmic-binding" evidence="2">
    <location>
        <begin position="60"/>
        <end position="330"/>
    </location>
</feature>
<dbReference type="InterPro" id="IPR002491">
    <property type="entry name" value="ABC_transptr_periplasmic_BD"/>
</dbReference>
<accession>A0ABV6RUE8</accession>
<gene>
    <name evidence="3" type="ORF">ACFFGH_22395</name>
</gene>
<sequence>MQHSLNPLLPSAVAVLLLSGCAGAHADGPSTAAPATSGGGAAATIDNCGFEVELGKAPERILAIKSTSLEMLLALGLHDRIVGSAFLDGPVPAEWEDRASDVPLLAEQVPSQETVLEAEPDFVFAGWESNLTADGAGERATLREFGIRTYVAPSACRTEGYVPDPMTFDLLFDEILQAGEVFGAADAAKQLVAEQRTTLESLVPSSDGLTALWYSSGTDTPYVGAGSGAPQMVLDAVGLENIAAGADGAWTSYSWEAIVDANPDVIVLVDAAWNSADMKIAMLKSDPVTAALPAVQQDRFLIVPFPASEAGVRTVDATADLIQQLETLGR</sequence>
<feature type="signal peptide" evidence="1">
    <location>
        <begin position="1"/>
        <end position="26"/>
    </location>
</feature>
<evidence type="ECO:0000313" key="3">
    <source>
        <dbReference type="EMBL" id="MFC0680590.1"/>
    </source>
</evidence>
<keyword evidence="1" id="KW-0732">Signal</keyword>
<dbReference type="Proteomes" id="UP001589896">
    <property type="component" value="Unassembled WGS sequence"/>
</dbReference>
<evidence type="ECO:0000259" key="2">
    <source>
        <dbReference type="PROSITE" id="PS50983"/>
    </source>
</evidence>
<dbReference type="PANTHER" id="PTHR30535">
    <property type="entry name" value="VITAMIN B12-BINDING PROTEIN"/>
    <property type="match status" value="1"/>
</dbReference>
<dbReference type="NCBIfam" id="TIGR03868">
    <property type="entry name" value="F420-O_ABCperi"/>
    <property type="match status" value="1"/>
</dbReference>
<proteinExistence type="predicted"/>